<accession>A0A5E4BPB4</accession>
<reference evidence="1" key="1">
    <citation type="submission" date="2019-04" db="EMBL/GenBank/DDBJ databases">
        <authorList>
            <person name="Alioto T."/>
            <person name="Alioto T."/>
        </authorList>
    </citation>
    <scope>NUCLEOTIDE SEQUENCE [LARGE SCALE GENOMIC DNA]</scope>
</reference>
<name>A0A5E4BPB4_MARMO</name>
<sequence length="69" mass="7696">VLKGMVCLRKLGNVVDGHTFSMAFQQPLGLPQPQPSLLQKQPLLQQFQLTVLPVPTGRRKRRMSLKMGG</sequence>
<proteinExistence type="predicted"/>
<protein>
    <submittedName>
        <fullName evidence="1">Uncharacterized protein</fullName>
    </submittedName>
</protein>
<dbReference type="AlphaFoldDB" id="A0A5E4BPB4"/>
<gene>
    <name evidence="1" type="ORF">MONAX_5E030576</name>
</gene>
<evidence type="ECO:0000313" key="2">
    <source>
        <dbReference type="Proteomes" id="UP000335636"/>
    </source>
</evidence>
<comment type="caution">
    <text evidence="1">The sequence shown here is derived from an EMBL/GenBank/DDBJ whole genome shotgun (WGS) entry which is preliminary data.</text>
</comment>
<feature type="non-terminal residue" evidence="1">
    <location>
        <position position="1"/>
    </location>
</feature>
<dbReference type="EMBL" id="CABDUW010000564">
    <property type="protein sequence ID" value="VTJ71468.1"/>
    <property type="molecule type" value="Genomic_DNA"/>
</dbReference>
<organism evidence="1 2">
    <name type="scientific">Marmota monax</name>
    <name type="common">Woodchuck</name>
    <dbReference type="NCBI Taxonomy" id="9995"/>
    <lineage>
        <taxon>Eukaryota</taxon>
        <taxon>Metazoa</taxon>
        <taxon>Chordata</taxon>
        <taxon>Craniata</taxon>
        <taxon>Vertebrata</taxon>
        <taxon>Euteleostomi</taxon>
        <taxon>Mammalia</taxon>
        <taxon>Eutheria</taxon>
        <taxon>Euarchontoglires</taxon>
        <taxon>Glires</taxon>
        <taxon>Rodentia</taxon>
        <taxon>Sciuromorpha</taxon>
        <taxon>Sciuridae</taxon>
        <taxon>Xerinae</taxon>
        <taxon>Marmotini</taxon>
        <taxon>Marmota</taxon>
    </lineage>
</organism>
<dbReference type="Proteomes" id="UP000335636">
    <property type="component" value="Unassembled WGS sequence"/>
</dbReference>
<keyword evidence="2" id="KW-1185">Reference proteome</keyword>
<evidence type="ECO:0000313" key="1">
    <source>
        <dbReference type="EMBL" id="VTJ71468.1"/>
    </source>
</evidence>
<feature type="non-terminal residue" evidence="1">
    <location>
        <position position="69"/>
    </location>
</feature>